<name>A0A381FHC4_9FLAO</name>
<gene>
    <name evidence="2" type="ORF">NCTC13560_03387</name>
    <name evidence="1" type="ORF">SAMN05421682_104230</name>
</gene>
<protein>
    <submittedName>
        <fullName evidence="2">Uncharacterized protein</fullName>
    </submittedName>
</protein>
<dbReference type="Proteomes" id="UP000185725">
    <property type="component" value="Unassembled WGS sequence"/>
</dbReference>
<dbReference type="RefSeq" id="WP_076559818.1">
    <property type="nucleotide sequence ID" value="NZ_CP033929.1"/>
</dbReference>
<dbReference type="KEGG" id="cil:EG358_13700"/>
<dbReference type="EMBL" id="UFVS01000001">
    <property type="protein sequence ID" value="SUX45959.1"/>
    <property type="molecule type" value="Genomic_DNA"/>
</dbReference>
<keyword evidence="3" id="KW-1185">Reference proteome</keyword>
<reference evidence="1 3" key="1">
    <citation type="submission" date="2017-01" db="EMBL/GenBank/DDBJ databases">
        <authorList>
            <person name="Varghese N."/>
            <person name="Submissions S."/>
        </authorList>
    </citation>
    <scope>NUCLEOTIDE SEQUENCE [LARGE SCALE GENOMIC DNA]</scope>
    <source>
        <strain evidence="1 3">ATCC 27950</strain>
    </source>
</reference>
<evidence type="ECO:0000313" key="1">
    <source>
        <dbReference type="EMBL" id="SIQ36522.1"/>
    </source>
</evidence>
<organism evidence="2 4">
    <name type="scientific">Chryseobacterium indoltheticum</name>
    <dbReference type="NCBI Taxonomy" id="254"/>
    <lineage>
        <taxon>Bacteria</taxon>
        <taxon>Pseudomonadati</taxon>
        <taxon>Bacteroidota</taxon>
        <taxon>Flavobacteriia</taxon>
        <taxon>Flavobacteriales</taxon>
        <taxon>Weeksellaceae</taxon>
        <taxon>Chryseobacterium group</taxon>
        <taxon>Chryseobacterium</taxon>
    </lineage>
</organism>
<dbReference type="AlphaFoldDB" id="A0A381FHC4"/>
<dbReference type="GeneID" id="303674761"/>
<dbReference type="OrthoDB" id="1269053at2"/>
<evidence type="ECO:0000313" key="3">
    <source>
        <dbReference type="Proteomes" id="UP000185725"/>
    </source>
</evidence>
<reference evidence="2 4" key="2">
    <citation type="submission" date="2018-06" db="EMBL/GenBank/DDBJ databases">
        <authorList>
            <consortium name="Pathogen Informatics"/>
            <person name="Doyle S."/>
        </authorList>
    </citation>
    <scope>NUCLEOTIDE SEQUENCE [LARGE SCALE GENOMIC DNA]</scope>
    <source>
        <strain evidence="2 4">NCTC13560</strain>
    </source>
</reference>
<proteinExistence type="predicted"/>
<evidence type="ECO:0000313" key="2">
    <source>
        <dbReference type="EMBL" id="SUX45959.1"/>
    </source>
</evidence>
<accession>A0A381FHC4</accession>
<dbReference type="Proteomes" id="UP000255231">
    <property type="component" value="Unassembled WGS sequence"/>
</dbReference>
<sequence>MKLQTKFEEEVLITSDVELMKGMYTRKRVLRGWSEDFIDEDTGEVVSIERHEIVMDRGILIDNSNISILQFHLAAGDLESVELSNQKRDGIFYSSMGSIWSVTASINGKNKNIYLYANSPDMALAIAKDFIEQQYPGGFGISSLKEMAMMHLLTKLSQETDGELKFYKIEVEIENEAGSYNRIYIVRATDAENAKALIDAYVISENNKLETPVEELHLTLLSASTVPCEAMIDFDFCNKYFEADKEK</sequence>
<evidence type="ECO:0000313" key="4">
    <source>
        <dbReference type="Proteomes" id="UP000255231"/>
    </source>
</evidence>
<dbReference type="EMBL" id="FTMF01000004">
    <property type="protein sequence ID" value="SIQ36522.1"/>
    <property type="molecule type" value="Genomic_DNA"/>
</dbReference>